<reference evidence="10" key="1">
    <citation type="journal article" date="2014" name="Front. Microbiol.">
        <title>High frequency of phylogenetically diverse reductive dehalogenase-homologous genes in deep subseafloor sedimentary metagenomes.</title>
        <authorList>
            <person name="Kawai M."/>
            <person name="Futagami T."/>
            <person name="Toyoda A."/>
            <person name="Takaki Y."/>
            <person name="Nishi S."/>
            <person name="Hori S."/>
            <person name="Arai W."/>
            <person name="Tsubouchi T."/>
            <person name="Morono Y."/>
            <person name="Uchiyama I."/>
            <person name="Ito T."/>
            <person name="Fujiyama A."/>
            <person name="Inagaki F."/>
            <person name="Takami H."/>
        </authorList>
    </citation>
    <scope>NUCLEOTIDE SEQUENCE</scope>
    <source>
        <strain evidence="10">Expedition CK06-06</strain>
    </source>
</reference>
<dbReference type="AlphaFoldDB" id="X1QN68"/>
<evidence type="ECO:0000256" key="5">
    <source>
        <dbReference type="ARBA" id="ARBA00022692"/>
    </source>
</evidence>
<feature type="transmembrane region" description="Helical" evidence="8">
    <location>
        <begin position="71"/>
        <end position="92"/>
    </location>
</feature>
<dbReference type="PANTHER" id="PTHR35011">
    <property type="entry name" value="2,3-DIKETO-L-GULONATE TRAP TRANSPORTER SMALL PERMEASE PROTEIN YIAM"/>
    <property type="match status" value="1"/>
</dbReference>
<comment type="subcellular location">
    <subcellularLocation>
        <location evidence="1">Cell inner membrane</location>
        <topology evidence="1">Multi-pass membrane protein</topology>
    </subcellularLocation>
</comment>
<proteinExistence type="predicted"/>
<name>X1QN68_9ZZZZ</name>
<dbReference type="GO" id="GO:0022857">
    <property type="term" value="F:transmembrane transporter activity"/>
    <property type="evidence" value="ECO:0007669"/>
    <property type="project" value="TreeGrafter"/>
</dbReference>
<evidence type="ECO:0000256" key="7">
    <source>
        <dbReference type="ARBA" id="ARBA00023136"/>
    </source>
</evidence>
<evidence type="ECO:0000256" key="1">
    <source>
        <dbReference type="ARBA" id="ARBA00004429"/>
    </source>
</evidence>
<evidence type="ECO:0000259" key="9">
    <source>
        <dbReference type="Pfam" id="PF04290"/>
    </source>
</evidence>
<feature type="domain" description="Tripartite ATP-independent periplasmic transporters DctQ component" evidence="9">
    <location>
        <begin position="8"/>
        <end position="134"/>
    </location>
</feature>
<gene>
    <name evidence="10" type="ORF">S12H4_11367</name>
</gene>
<feature type="transmembrane region" description="Helical" evidence="8">
    <location>
        <begin position="112"/>
        <end position="130"/>
    </location>
</feature>
<evidence type="ECO:0000256" key="6">
    <source>
        <dbReference type="ARBA" id="ARBA00022989"/>
    </source>
</evidence>
<evidence type="ECO:0000256" key="8">
    <source>
        <dbReference type="SAM" id="Phobius"/>
    </source>
</evidence>
<sequence length="149" mass="17227">ASVFLSTMMLSVFLQVLARYVFHWSLPWPEELARYCFIWGSLLGAGIALERRKLHDIDIVFNWLPNKLKPFITFIVNLLALGFLAIFVVYGIELLSVTHRQMSSALIIRMSYVYCAVPFAGSLMLMSQFFNTIEKLFQLPIFRKKGKKI</sequence>
<dbReference type="InterPro" id="IPR055348">
    <property type="entry name" value="DctQ"/>
</dbReference>
<dbReference type="InterPro" id="IPR007387">
    <property type="entry name" value="TRAP_DctQ"/>
</dbReference>
<dbReference type="GO" id="GO:0005886">
    <property type="term" value="C:plasma membrane"/>
    <property type="evidence" value="ECO:0007669"/>
    <property type="project" value="UniProtKB-SubCell"/>
</dbReference>
<dbReference type="Pfam" id="PF04290">
    <property type="entry name" value="DctQ"/>
    <property type="match status" value="1"/>
</dbReference>
<dbReference type="EMBL" id="BARW01005087">
    <property type="protein sequence ID" value="GAI69957.1"/>
    <property type="molecule type" value="Genomic_DNA"/>
</dbReference>
<keyword evidence="3" id="KW-1003">Cell membrane</keyword>
<keyword evidence="7 8" id="KW-0472">Membrane</keyword>
<feature type="non-terminal residue" evidence="10">
    <location>
        <position position="1"/>
    </location>
</feature>
<comment type="caution">
    <text evidence="10">The sequence shown here is derived from an EMBL/GenBank/DDBJ whole genome shotgun (WGS) entry which is preliminary data.</text>
</comment>
<keyword evidence="4" id="KW-0997">Cell inner membrane</keyword>
<evidence type="ECO:0000313" key="10">
    <source>
        <dbReference type="EMBL" id="GAI69957.1"/>
    </source>
</evidence>
<organism evidence="10">
    <name type="scientific">marine sediment metagenome</name>
    <dbReference type="NCBI Taxonomy" id="412755"/>
    <lineage>
        <taxon>unclassified sequences</taxon>
        <taxon>metagenomes</taxon>
        <taxon>ecological metagenomes</taxon>
    </lineage>
</organism>
<evidence type="ECO:0000256" key="4">
    <source>
        <dbReference type="ARBA" id="ARBA00022519"/>
    </source>
</evidence>
<dbReference type="GO" id="GO:0015740">
    <property type="term" value="P:C4-dicarboxylate transport"/>
    <property type="evidence" value="ECO:0007669"/>
    <property type="project" value="TreeGrafter"/>
</dbReference>
<keyword evidence="6 8" id="KW-1133">Transmembrane helix</keyword>
<keyword evidence="2" id="KW-0813">Transport</keyword>
<protein>
    <recommendedName>
        <fullName evidence="9">Tripartite ATP-independent periplasmic transporters DctQ component domain-containing protein</fullName>
    </recommendedName>
</protein>
<evidence type="ECO:0000256" key="3">
    <source>
        <dbReference type="ARBA" id="ARBA00022475"/>
    </source>
</evidence>
<evidence type="ECO:0000256" key="2">
    <source>
        <dbReference type="ARBA" id="ARBA00022448"/>
    </source>
</evidence>
<keyword evidence="5 8" id="KW-0812">Transmembrane</keyword>
<dbReference type="PANTHER" id="PTHR35011:SF2">
    <property type="entry name" value="2,3-DIKETO-L-GULONATE TRAP TRANSPORTER SMALL PERMEASE PROTEIN YIAM"/>
    <property type="match status" value="1"/>
</dbReference>
<accession>X1QN68</accession>